<proteinExistence type="predicted"/>
<keyword evidence="3" id="KW-1185">Reference proteome</keyword>
<feature type="region of interest" description="Disordered" evidence="1">
    <location>
        <begin position="98"/>
        <end position="121"/>
    </location>
</feature>
<reference evidence="2" key="1">
    <citation type="submission" date="2020-06" db="EMBL/GenBank/DDBJ databases">
        <authorList>
            <person name="Li T."/>
            <person name="Hu X."/>
            <person name="Zhang T."/>
            <person name="Song X."/>
            <person name="Zhang H."/>
            <person name="Dai N."/>
            <person name="Sheng W."/>
            <person name="Hou X."/>
            <person name="Wei L."/>
        </authorList>
    </citation>
    <scope>NUCLEOTIDE SEQUENCE</scope>
    <source>
        <strain evidence="2">3651</strain>
        <tissue evidence="2">Leaf</tissue>
    </source>
</reference>
<dbReference type="Proteomes" id="UP001293254">
    <property type="component" value="Unassembled WGS sequence"/>
</dbReference>
<sequence>MPVTTIDYYTITVDEDLYQWPVSECAKTLIGIGRFLLGDKALSLGYLRQQLQSIWKHLMDFFNTFPISESERSISHYSGKKTEAMDVAKAQAKDVSQRKKSLSIRSSKLQCFHDKTSSERE</sequence>
<dbReference type="AlphaFoldDB" id="A0AAE2C7N8"/>
<evidence type="ECO:0000256" key="1">
    <source>
        <dbReference type="SAM" id="MobiDB-lite"/>
    </source>
</evidence>
<accession>A0AAE2C7N8</accession>
<gene>
    <name evidence="2" type="ORF">Salat_2971900</name>
</gene>
<dbReference type="EMBL" id="JACGWO010000026">
    <property type="protein sequence ID" value="KAK4412112.1"/>
    <property type="molecule type" value="Genomic_DNA"/>
</dbReference>
<name>A0AAE2C7N8_9LAMI</name>
<organism evidence="2 3">
    <name type="scientific">Sesamum alatum</name>
    <dbReference type="NCBI Taxonomy" id="300844"/>
    <lineage>
        <taxon>Eukaryota</taxon>
        <taxon>Viridiplantae</taxon>
        <taxon>Streptophyta</taxon>
        <taxon>Embryophyta</taxon>
        <taxon>Tracheophyta</taxon>
        <taxon>Spermatophyta</taxon>
        <taxon>Magnoliopsida</taxon>
        <taxon>eudicotyledons</taxon>
        <taxon>Gunneridae</taxon>
        <taxon>Pentapetalae</taxon>
        <taxon>asterids</taxon>
        <taxon>lamiids</taxon>
        <taxon>Lamiales</taxon>
        <taxon>Pedaliaceae</taxon>
        <taxon>Sesamum</taxon>
    </lineage>
</organism>
<comment type="caution">
    <text evidence="2">The sequence shown here is derived from an EMBL/GenBank/DDBJ whole genome shotgun (WGS) entry which is preliminary data.</text>
</comment>
<evidence type="ECO:0000313" key="3">
    <source>
        <dbReference type="Proteomes" id="UP001293254"/>
    </source>
</evidence>
<reference evidence="2" key="2">
    <citation type="journal article" date="2024" name="Plant">
        <title>Genomic evolution and insights into agronomic trait innovations of Sesamum species.</title>
        <authorList>
            <person name="Miao H."/>
            <person name="Wang L."/>
            <person name="Qu L."/>
            <person name="Liu H."/>
            <person name="Sun Y."/>
            <person name="Le M."/>
            <person name="Wang Q."/>
            <person name="Wei S."/>
            <person name="Zheng Y."/>
            <person name="Lin W."/>
            <person name="Duan Y."/>
            <person name="Cao H."/>
            <person name="Xiong S."/>
            <person name="Wang X."/>
            <person name="Wei L."/>
            <person name="Li C."/>
            <person name="Ma Q."/>
            <person name="Ju M."/>
            <person name="Zhao R."/>
            <person name="Li G."/>
            <person name="Mu C."/>
            <person name="Tian Q."/>
            <person name="Mei H."/>
            <person name="Zhang T."/>
            <person name="Gao T."/>
            <person name="Zhang H."/>
        </authorList>
    </citation>
    <scope>NUCLEOTIDE SEQUENCE</scope>
    <source>
        <strain evidence="2">3651</strain>
    </source>
</reference>
<protein>
    <submittedName>
        <fullName evidence="2">Uncharacterized protein</fullName>
    </submittedName>
</protein>
<feature type="compositionally biased region" description="Basic and acidic residues" evidence="1">
    <location>
        <begin position="111"/>
        <end position="121"/>
    </location>
</feature>
<evidence type="ECO:0000313" key="2">
    <source>
        <dbReference type="EMBL" id="KAK4412112.1"/>
    </source>
</evidence>